<keyword evidence="2" id="KW-1185">Reference proteome</keyword>
<evidence type="ECO:0000313" key="2">
    <source>
        <dbReference type="Proteomes" id="UP000248926"/>
    </source>
</evidence>
<dbReference type="OrthoDB" id="5957519at2"/>
<comment type="caution">
    <text evidence="1">The sequence shown here is derived from an EMBL/GenBank/DDBJ whole genome shotgun (WGS) entry which is preliminary data.</text>
</comment>
<name>A0A023NZJ8_9GAMM</name>
<dbReference type="AlphaFoldDB" id="A0A023NZJ8"/>
<proteinExistence type="predicted"/>
<dbReference type="RefSeq" id="WP_038618326.1">
    <property type="nucleotide sequence ID" value="NZ_NFZS01000001.1"/>
</dbReference>
<dbReference type="STRING" id="1379159.CH75_09170"/>
<gene>
    <name evidence="1" type="ORF">CA260_10315</name>
</gene>
<evidence type="ECO:0000313" key="1">
    <source>
        <dbReference type="EMBL" id="RAO78190.1"/>
    </source>
</evidence>
<dbReference type="EMBL" id="NFZS01000001">
    <property type="protein sequence ID" value="RAO78190.1"/>
    <property type="molecule type" value="Genomic_DNA"/>
</dbReference>
<sequence>MNGLTFNVLPREPEAAKFERDGVVRHYFNQWATVEIDGLPQSFQFSSDEPLPAGPATLDPKSFGTMNGKLALGRVKLVPLKKSAPAPAAQPK</sequence>
<dbReference type="Proteomes" id="UP000248926">
    <property type="component" value="Unassembled WGS sequence"/>
</dbReference>
<dbReference type="HOGENOM" id="CLU_2408573_0_0_6"/>
<protein>
    <submittedName>
        <fullName evidence="1">Uncharacterized protein</fullName>
    </submittedName>
</protein>
<organism evidence="1 2">
    <name type="scientific">Dyella jiangningensis</name>
    <dbReference type="NCBI Taxonomy" id="1379159"/>
    <lineage>
        <taxon>Bacteria</taxon>
        <taxon>Pseudomonadati</taxon>
        <taxon>Pseudomonadota</taxon>
        <taxon>Gammaproteobacteria</taxon>
        <taxon>Lysobacterales</taxon>
        <taxon>Rhodanobacteraceae</taxon>
        <taxon>Dyella</taxon>
    </lineage>
</organism>
<dbReference type="KEGG" id="dji:CH75_09170"/>
<accession>A0A023NZJ8</accession>
<reference evidence="1 2" key="1">
    <citation type="journal article" date="2018" name="Genet. Mol. Biol.">
        <title>The genome sequence of Dyella jiangningensis FCAV SCS01 from a lignocellulose-decomposing microbial consortium metagenome reveals potential for biotechnological applications.</title>
        <authorList>
            <person name="Desiderato J.G."/>
            <person name="Alvarenga D.O."/>
            <person name="Constancio M.T.L."/>
            <person name="Alves L.M.C."/>
            <person name="Varani A.M."/>
        </authorList>
    </citation>
    <scope>NUCLEOTIDE SEQUENCE [LARGE SCALE GENOMIC DNA]</scope>
    <source>
        <strain evidence="1 2">FCAV SCS01</strain>
    </source>
</reference>